<evidence type="ECO:0000256" key="5">
    <source>
        <dbReference type="ARBA" id="ARBA00022741"/>
    </source>
</evidence>
<keyword evidence="6" id="KW-0067">ATP-binding</keyword>
<dbReference type="Pfam" id="PF00005">
    <property type="entry name" value="ABC_tran"/>
    <property type="match status" value="1"/>
</dbReference>
<dbReference type="FunFam" id="3.40.50.300:FF:000367">
    <property type="entry name" value="ABC transporter G family member 24"/>
    <property type="match status" value="1"/>
</dbReference>
<dbReference type="SUPFAM" id="SSF52540">
    <property type="entry name" value="P-loop containing nucleoside triphosphate hydrolases"/>
    <property type="match status" value="1"/>
</dbReference>
<dbReference type="PANTHER" id="PTHR48041">
    <property type="entry name" value="ABC TRANSPORTER G FAMILY MEMBER 28"/>
    <property type="match status" value="1"/>
</dbReference>
<evidence type="ECO:0000256" key="8">
    <source>
        <dbReference type="ARBA" id="ARBA00023136"/>
    </source>
</evidence>
<dbReference type="GO" id="GO:0005524">
    <property type="term" value="F:ATP binding"/>
    <property type="evidence" value="ECO:0007669"/>
    <property type="project" value="UniProtKB-KW"/>
</dbReference>
<evidence type="ECO:0000256" key="4">
    <source>
        <dbReference type="ARBA" id="ARBA00022692"/>
    </source>
</evidence>
<feature type="domain" description="ABC transporter" evidence="11">
    <location>
        <begin position="428"/>
        <end position="662"/>
    </location>
</feature>
<evidence type="ECO:0000256" key="10">
    <source>
        <dbReference type="SAM" id="SignalP"/>
    </source>
</evidence>
<dbReference type="InterPro" id="IPR027417">
    <property type="entry name" value="P-loop_NTPase"/>
</dbReference>
<dbReference type="GO" id="GO:0016887">
    <property type="term" value="F:ATP hydrolysis activity"/>
    <property type="evidence" value="ECO:0007669"/>
    <property type="project" value="InterPro"/>
</dbReference>
<proteinExistence type="inferred from homology"/>
<evidence type="ECO:0000259" key="11">
    <source>
        <dbReference type="PROSITE" id="PS50893"/>
    </source>
</evidence>
<keyword evidence="8" id="KW-0472">Membrane</keyword>
<keyword evidence="5" id="KW-0547">Nucleotide-binding</keyword>
<dbReference type="AlphaFoldDB" id="A0AAW2L9V6"/>
<dbReference type="InterPro" id="IPR043926">
    <property type="entry name" value="ABCG_dom"/>
</dbReference>
<evidence type="ECO:0000256" key="2">
    <source>
        <dbReference type="ARBA" id="ARBA00005814"/>
    </source>
</evidence>
<protein>
    <submittedName>
        <fullName evidence="12">ABC transporter G family member 28</fullName>
    </submittedName>
</protein>
<dbReference type="PANTHER" id="PTHR48041:SF1">
    <property type="entry name" value="ABC TRANSPORTER G FAMILY MEMBER 24"/>
    <property type="match status" value="1"/>
</dbReference>
<evidence type="ECO:0000256" key="6">
    <source>
        <dbReference type="ARBA" id="ARBA00022840"/>
    </source>
</evidence>
<dbReference type="GO" id="GO:0016020">
    <property type="term" value="C:membrane"/>
    <property type="evidence" value="ECO:0007669"/>
    <property type="project" value="UniProtKB-SubCell"/>
</dbReference>
<keyword evidence="3" id="KW-0813">Transport</keyword>
<name>A0AAW2L9V6_9LAMI</name>
<sequence length="697" mass="77665">MMMMMMRVLACFLIFMQAIITMVQFVQCQQIPDDGDYNGVNTTQLNDPAVLNVVTEMVYLRLSGVTSQLIHSQIADRASFCVTNPDDDRNRSFNYSDNLSFLSNCILTTRGDLPQRVCTAAELKFYFTNFIAKANSPATFLKPNRNCNITKWLSGEPGWACSAGLTHPVDFTDSHEIPARTSDCQPCCEGFFCPQGLTCMIPCPLGSYCPLATFNVSTSLCDPYLYQLPPGRPNHTCGGANIWADVSRGGSMFCLQDHIVQQTHKKFLVPAGITAAWALQLKHVGISVILFLFYNCYEQVITLRERRYARSREVAVKSVKENAQAQARWLAAKDAIKKRAIEMSHSFSRRNVVQPGVQRGATSGRMEIESGHPPLQDNDEYSNSLEGANAETENEDKKKKVKVKHIRTNTQIFRYAYSQLEKEKAEQQQNRDLSFSAAVSRWQSTARPGVDPQLRLLSEILWGRKNNSAFSTGWKKVGCSIAGLILINGKVESIRSYKKIVGFVPQDDVVHGNLTVEENIWFSANCRLLADLAKADKVLVVERVIESLGLQPVRDYLVGTVEKRGISGGQRKRVNVGLELVMEPSLLFLDEPTSGLDSSSSQLLLRALKREALEGVNICMVVHQPRMFDDLILLAKGGLTVYHGAVKDVEDYFAQLGLVVPERINPPDYFIDVLEGMVKPSTSSGVTYEELPLVDAT</sequence>
<dbReference type="InterPro" id="IPR003439">
    <property type="entry name" value="ABC_transporter-like_ATP-bd"/>
</dbReference>
<dbReference type="Pfam" id="PF19055">
    <property type="entry name" value="ABC2_membrane_7"/>
    <property type="match status" value="1"/>
</dbReference>
<evidence type="ECO:0000256" key="7">
    <source>
        <dbReference type="ARBA" id="ARBA00022989"/>
    </source>
</evidence>
<keyword evidence="7" id="KW-1133">Transmembrane helix</keyword>
<accession>A0AAW2L9V6</accession>
<evidence type="ECO:0000313" key="12">
    <source>
        <dbReference type="EMBL" id="KAL0315085.1"/>
    </source>
</evidence>
<evidence type="ECO:0000256" key="3">
    <source>
        <dbReference type="ARBA" id="ARBA00022448"/>
    </source>
</evidence>
<evidence type="ECO:0000256" key="1">
    <source>
        <dbReference type="ARBA" id="ARBA00004141"/>
    </source>
</evidence>
<keyword evidence="10" id="KW-0732">Signal</keyword>
<dbReference type="InterPro" id="IPR050352">
    <property type="entry name" value="ABCG_transporters"/>
</dbReference>
<reference evidence="12" key="2">
    <citation type="journal article" date="2024" name="Plant">
        <title>Genomic evolution and insights into agronomic trait innovations of Sesamum species.</title>
        <authorList>
            <person name="Miao H."/>
            <person name="Wang L."/>
            <person name="Qu L."/>
            <person name="Liu H."/>
            <person name="Sun Y."/>
            <person name="Le M."/>
            <person name="Wang Q."/>
            <person name="Wei S."/>
            <person name="Zheng Y."/>
            <person name="Lin W."/>
            <person name="Duan Y."/>
            <person name="Cao H."/>
            <person name="Xiong S."/>
            <person name="Wang X."/>
            <person name="Wei L."/>
            <person name="Li C."/>
            <person name="Ma Q."/>
            <person name="Ju M."/>
            <person name="Zhao R."/>
            <person name="Li G."/>
            <person name="Mu C."/>
            <person name="Tian Q."/>
            <person name="Mei H."/>
            <person name="Zhang T."/>
            <person name="Gao T."/>
            <person name="Zhang H."/>
        </authorList>
    </citation>
    <scope>NUCLEOTIDE SEQUENCE</scope>
    <source>
        <strain evidence="12">KEN8</strain>
    </source>
</reference>
<feature type="signal peptide" evidence="10">
    <location>
        <begin position="1"/>
        <end position="28"/>
    </location>
</feature>
<comment type="similarity">
    <text evidence="2">Belongs to the ABC transporter superfamily. ABCG family. Eye pigment precursor importer (TC 3.A.1.204) subfamily.</text>
</comment>
<feature type="region of interest" description="Disordered" evidence="9">
    <location>
        <begin position="364"/>
        <end position="401"/>
    </location>
</feature>
<dbReference type="PROSITE" id="PS00211">
    <property type="entry name" value="ABC_TRANSPORTER_1"/>
    <property type="match status" value="1"/>
</dbReference>
<evidence type="ECO:0000256" key="9">
    <source>
        <dbReference type="SAM" id="MobiDB-lite"/>
    </source>
</evidence>
<reference evidence="12" key="1">
    <citation type="submission" date="2020-06" db="EMBL/GenBank/DDBJ databases">
        <authorList>
            <person name="Li T."/>
            <person name="Hu X."/>
            <person name="Zhang T."/>
            <person name="Song X."/>
            <person name="Zhang H."/>
            <person name="Dai N."/>
            <person name="Sheng W."/>
            <person name="Hou X."/>
            <person name="Wei L."/>
        </authorList>
    </citation>
    <scope>NUCLEOTIDE SEQUENCE</scope>
    <source>
        <strain evidence="12">KEN8</strain>
        <tissue evidence="12">Leaf</tissue>
    </source>
</reference>
<gene>
    <name evidence="12" type="ORF">Scaly_2890600</name>
</gene>
<dbReference type="PROSITE" id="PS50893">
    <property type="entry name" value="ABC_TRANSPORTER_2"/>
    <property type="match status" value="1"/>
</dbReference>
<feature type="chain" id="PRO_5043363113" evidence="10">
    <location>
        <begin position="29"/>
        <end position="697"/>
    </location>
</feature>
<comment type="subcellular location">
    <subcellularLocation>
        <location evidence="1">Membrane</location>
        <topology evidence="1">Multi-pass membrane protein</topology>
    </subcellularLocation>
</comment>
<organism evidence="12">
    <name type="scientific">Sesamum calycinum</name>
    <dbReference type="NCBI Taxonomy" id="2727403"/>
    <lineage>
        <taxon>Eukaryota</taxon>
        <taxon>Viridiplantae</taxon>
        <taxon>Streptophyta</taxon>
        <taxon>Embryophyta</taxon>
        <taxon>Tracheophyta</taxon>
        <taxon>Spermatophyta</taxon>
        <taxon>Magnoliopsida</taxon>
        <taxon>eudicotyledons</taxon>
        <taxon>Gunneridae</taxon>
        <taxon>Pentapetalae</taxon>
        <taxon>asterids</taxon>
        <taxon>lamiids</taxon>
        <taxon>Lamiales</taxon>
        <taxon>Pedaliaceae</taxon>
        <taxon>Sesamum</taxon>
    </lineage>
</organism>
<dbReference type="Gene3D" id="3.40.50.300">
    <property type="entry name" value="P-loop containing nucleotide triphosphate hydrolases"/>
    <property type="match status" value="1"/>
</dbReference>
<comment type="caution">
    <text evidence="12">The sequence shown here is derived from an EMBL/GenBank/DDBJ whole genome shotgun (WGS) entry which is preliminary data.</text>
</comment>
<dbReference type="EMBL" id="JACGWM010000094">
    <property type="protein sequence ID" value="KAL0315085.1"/>
    <property type="molecule type" value="Genomic_DNA"/>
</dbReference>
<dbReference type="InterPro" id="IPR017871">
    <property type="entry name" value="ABC_transporter-like_CS"/>
</dbReference>
<dbReference type="GO" id="GO:0140359">
    <property type="term" value="F:ABC-type transporter activity"/>
    <property type="evidence" value="ECO:0007669"/>
    <property type="project" value="InterPro"/>
</dbReference>
<keyword evidence="4" id="KW-0812">Transmembrane</keyword>